<protein>
    <submittedName>
        <fullName evidence="7">Uncharacterized membrane protein YbhN (UPF0104 family)</fullName>
    </submittedName>
</protein>
<evidence type="ECO:0000256" key="3">
    <source>
        <dbReference type="ARBA" id="ARBA00022692"/>
    </source>
</evidence>
<evidence type="ECO:0000313" key="8">
    <source>
        <dbReference type="Proteomes" id="UP000572680"/>
    </source>
</evidence>
<evidence type="ECO:0000256" key="1">
    <source>
        <dbReference type="ARBA" id="ARBA00004651"/>
    </source>
</evidence>
<dbReference type="PANTHER" id="PTHR40277">
    <property type="entry name" value="BLL5419 PROTEIN"/>
    <property type="match status" value="1"/>
</dbReference>
<dbReference type="InterPro" id="IPR022791">
    <property type="entry name" value="L-PG_synthase/AglD"/>
</dbReference>
<accession>A0A7W3QIT9</accession>
<keyword evidence="5 6" id="KW-0472">Membrane</keyword>
<sequence>MRLGAWARLAVGAALVAVPIWKLGTGAFLDGLRAVGAAEVAAALGVGLLTTVASAWRWRLVARGLGLRLPLRTAVADYYAALLLNAVLPAGVLGDVRRAVGHGRASGDLGRGVRAVVLERVAGQAVLVAVGLLVLLASGPVPLPGASVNAAFFGGGAVLAAAGAFLWVTTLPRVQRACATLWRDVRGGLLARGVWPGVTGLSAVALAGYVALFLVAARAAGVTAPAGRLVPLAVLALLVMALPVNVGGWGPREAASAAAFGTAGLGAAQGLTVAVVYGVLALVASLPGLAVLVARRLPEDRQVLPERRDQARQQVPALGGRAQ</sequence>
<dbReference type="GO" id="GO:0005886">
    <property type="term" value="C:plasma membrane"/>
    <property type="evidence" value="ECO:0007669"/>
    <property type="project" value="UniProtKB-SubCell"/>
</dbReference>
<evidence type="ECO:0000256" key="5">
    <source>
        <dbReference type="ARBA" id="ARBA00023136"/>
    </source>
</evidence>
<evidence type="ECO:0000256" key="6">
    <source>
        <dbReference type="SAM" id="Phobius"/>
    </source>
</evidence>
<dbReference type="RefSeq" id="WP_312897725.1">
    <property type="nucleotide sequence ID" value="NZ_BAAALP010000006.1"/>
</dbReference>
<evidence type="ECO:0000256" key="4">
    <source>
        <dbReference type="ARBA" id="ARBA00022989"/>
    </source>
</evidence>
<keyword evidence="4 6" id="KW-1133">Transmembrane helix</keyword>
<feature type="transmembrane region" description="Helical" evidence="6">
    <location>
        <begin position="117"/>
        <end position="138"/>
    </location>
</feature>
<keyword evidence="3 6" id="KW-0812">Transmembrane</keyword>
<comment type="caution">
    <text evidence="7">The sequence shown here is derived from an EMBL/GenBank/DDBJ whole genome shotgun (WGS) entry which is preliminary data.</text>
</comment>
<feature type="transmembrane region" description="Helical" evidence="6">
    <location>
        <begin position="36"/>
        <end position="58"/>
    </location>
</feature>
<feature type="transmembrane region" description="Helical" evidence="6">
    <location>
        <begin position="6"/>
        <end position="24"/>
    </location>
</feature>
<keyword evidence="2" id="KW-1003">Cell membrane</keyword>
<reference evidence="7 8" key="1">
    <citation type="submission" date="2020-08" db="EMBL/GenBank/DDBJ databases">
        <title>Genomic Encyclopedia of Type Strains, Phase IV (KMG-IV): sequencing the most valuable type-strain genomes for metagenomic binning, comparative biology and taxonomic classification.</title>
        <authorList>
            <person name="Goeker M."/>
        </authorList>
    </citation>
    <scope>NUCLEOTIDE SEQUENCE [LARGE SCALE GENOMIC DNA]</scope>
    <source>
        <strain evidence="7 8">DSM 44197</strain>
    </source>
</reference>
<feature type="transmembrane region" description="Helical" evidence="6">
    <location>
        <begin position="150"/>
        <end position="168"/>
    </location>
</feature>
<feature type="transmembrane region" description="Helical" evidence="6">
    <location>
        <begin position="78"/>
        <end position="96"/>
    </location>
</feature>
<evidence type="ECO:0000313" key="7">
    <source>
        <dbReference type="EMBL" id="MBA8948794.1"/>
    </source>
</evidence>
<dbReference type="PANTHER" id="PTHR40277:SF1">
    <property type="entry name" value="BLL5419 PROTEIN"/>
    <property type="match status" value="1"/>
</dbReference>
<dbReference type="Proteomes" id="UP000572680">
    <property type="component" value="Unassembled WGS sequence"/>
</dbReference>
<gene>
    <name evidence="7" type="ORF">HNR61_000392</name>
</gene>
<name>A0A7W3QIT9_ACTNM</name>
<dbReference type="Pfam" id="PF03706">
    <property type="entry name" value="LPG_synthase_TM"/>
    <property type="match status" value="1"/>
</dbReference>
<feature type="transmembrane region" description="Helical" evidence="6">
    <location>
        <begin position="271"/>
        <end position="294"/>
    </location>
</feature>
<dbReference type="EMBL" id="JACJIA010000001">
    <property type="protein sequence ID" value="MBA8948794.1"/>
    <property type="molecule type" value="Genomic_DNA"/>
</dbReference>
<proteinExistence type="predicted"/>
<evidence type="ECO:0000256" key="2">
    <source>
        <dbReference type="ARBA" id="ARBA00022475"/>
    </source>
</evidence>
<dbReference type="AlphaFoldDB" id="A0A7W3QIT9"/>
<feature type="transmembrane region" description="Helical" evidence="6">
    <location>
        <begin position="189"/>
        <end position="217"/>
    </location>
</feature>
<feature type="transmembrane region" description="Helical" evidence="6">
    <location>
        <begin position="229"/>
        <end position="250"/>
    </location>
</feature>
<comment type="subcellular location">
    <subcellularLocation>
        <location evidence="1">Cell membrane</location>
        <topology evidence="1">Multi-pass membrane protein</topology>
    </subcellularLocation>
</comment>
<keyword evidence="8" id="KW-1185">Reference proteome</keyword>
<organism evidence="7 8">
    <name type="scientific">Actinomadura namibiensis</name>
    <dbReference type="NCBI Taxonomy" id="182080"/>
    <lineage>
        <taxon>Bacteria</taxon>
        <taxon>Bacillati</taxon>
        <taxon>Actinomycetota</taxon>
        <taxon>Actinomycetes</taxon>
        <taxon>Streptosporangiales</taxon>
        <taxon>Thermomonosporaceae</taxon>
        <taxon>Actinomadura</taxon>
    </lineage>
</organism>